<dbReference type="OrthoDB" id="2020542at2759"/>
<dbReference type="Gene3D" id="1.20.1740.10">
    <property type="entry name" value="Amino acid/polyamine transporter I"/>
    <property type="match status" value="1"/>
</dbReference>
<evidence type="ECO:0000256" key="2">
    <source>
        <dbReference type="ARBA" id="ARBA00022692"/>
    </source>
</evidence>
<name>X6NLP2_RETFI</name>
<feature type="transmembrane region" description="Helical" evidence="5">
    <location>
        <begin position="12"/>
        <end position="33"/>
    </location>
</feature>
<feature type="domain" description="SLC12A transporter C-terminal" evidence="7">
    <location>
        <begin position="547"/>
        <end position="670"/>
    </location>
</feature>
<dbReference type="GO" id="GO:1990573">
    <property type="term" value="P:potassium ion import across plasma membrane"/>
    <property type="evidence" value="ECO:0007669"/>
    <property type="project" value="TreeGrafter"/>
</dbReference>
<dbReference type="AlphaFoldDB" id="X6NLP2"/>
<gene>
    <name evidence="8" type="ORF">RFI_10306</name>
</gene>
<evidence type="ECO:0000256" key="3">
    <source>
        <dbReference type="ARBA" id="ARBA00022989"/>
    </source>
</evidence>
<proteinExistence type="predicted"/>
<accession>X6NLP2</accession>
<dbReference type="InterPro" id="IPR004841">
    <property type="entry name" value="AA-permease/SLC12A_dom"/>
</dbReference>
<dbReference type="EMBL" id="ASPP01007612">
    <property type="protein sequence ID" value="ETO26828.1"/>
    <property type="molecule type" value="Genomic_DNA"/>
</dbReference>
<feature type="domain" description="SLC12A transporter C-terminal" evidence="7">
    <location>
        <begin position="397"/>
        <end position="431"/>
    </location>
</feature>
<sequence>MYFVLNDGTGTLTAILSTSFIYLVMGIVAAGAITPDGLLHNYFCMVDIAAVPVLVYIGIYVATFTSALSVQFCAPRVLMSVANDNVLSSLKIFGRTNSKGDPVASAFLCFGISLIFVIIGDLNFVAPLITEYTALAGFLLCVGMMFATSWIYALVAFGLGAGVCAYVLHKKPNVYWGSALDTRAKFKANEAVMDLVHYKYHVKNYQPSFLVLCGNPESRLPLVKFVYTLRHGNGSIIYGDILCGKFRDKLPLLNNRASNYLPKYLKMHAFYEKAIAPNLKTGAESLVQLAGLGRLRCNVLVLGFKNNWPNFVIRNTSDSDIESNQSQEHELKQEQEQSYVMEPTEDFSNESYVALLSECVQLKMGFMICRGLEHIPFGKMKSGNVTIDAASLEHPSSSANATIIDVWWLLDDGGLSLLVPHILSIDQFWKKLSSLHEYKEDELTNEKGHEDKDSQLKLKQGGKNVLRQKQRHIIRLFLVSDTNIGEEASQNSDTFQSGRNSDKNAVPTISATQTSRSVQAHLLEVSRISAQGLVDDQLLPQLSDDTDLWQAELAALLRKFRLNINGPYPVRSSRREPTKETLETFCRLTGCKLSESEKWDNTRLNRWLRVGELIQTYSQNQKCVFVTAPHPDSFKDPAIYLGVLDMLSRTQDKRATILIRGNGENVLTFYWE</sequence>
<evidence type="ECO:0000313" key="8">
    <source>
        <dbReference type="EMBL" id="ETO26828.1"/>
    </source>
</evidence>
<evidence type="ECO:0000259" key="7">
    <source>
        <dbReference type="Pfam" id="PF03522"/>
    </source>
</evidence>
<dbReference type="GO" id="GO:0055078">
    <property type="term" value="P:sodium ion homeostasis"/>
    <property type="evidence" value="ECO:0007669"/>
    <property type="project" value="TreeGrafter"/>
</dbReference>
<protein>
    <submittedName>
        <fullName evidence="8">Solute carrier family 12 (Sodium/chloride transporters), member 3 isoform 1</fullName>
    </submittedName>
</protein>
<dbReference type="InterPro" id="IPR004842">
    <property type="entry name" value="SLC12A_fam"/>
</dbReference>
<dbReference type="GO" id="GO:0006884">
    <property type="term" value="P:cell volume homeostasis"/>
    <property type="evidence" value="ECO:0007669"/>
    <property type="project" value="TreeGrafter"/>
</dbReference>
<dbReference type="GO" id="GO:0055075">
    <property type="term" value="P:potassium ion homeostasis"/>
    <property type="evidence" value="ECO:0007669"/>
    <property type="project" value="TreeGrafter"/>
</dbReference>
<reference evidence="8 9" key="1">
    <citation type="journal article" date="2013" name="Curr. Biol.">
        <title>The Genome of the Foraminiferan Reticulomyxa filosa.</title>
        <authorList>
            <person name="Glockner G."/>
            <person name="Hulsmann N."/>
            <person name="Schleicher M."/>
            <person name="Noegel A.A."/>
            <person name="Eichinger L."/>
            <person name="Gallinger C."/>
            <person name="Pawlowski J."/>
            <person name="Sierra R."/>
            <person name="Euteneuer U."/>
            <person name="Pillet L."/>
            <person name="Moustafa A."/>
            <person name="Platzer M."/>
            <person name="Groth M."/>
            <person name="Szafranski K."/>
            <person name="Schliwa M."/>
        </authorList>
    </citation>
    <scope>NUCLEOTIDE SEQUENCE [LARGE SCALE GENOMIC DNA]</scope>
</reference>
<keyword evidence="4 5" id="KW-0472">Membrane</keyword>
<feature type="transmembrane region" description="Helical" evidence="5">
    <location>
        <begin position="103"/>
        <end position="129"/>
    </location>
</feature>
<dbReference type="Proteomes" id="UP000023152">
    <property type="component" value="Unassembled WGS sequence"/>
</dbReference>
<evidence type="ECO:0000313" key="9">
    <source>
        <dbReference type="Proteomes" id="UP000023152"/>
    </source>
</evidence>
<feature type="domain" description="Amino acid permease/ SLC12A" evidence="6">
    <location>
        <begin position="15"/>
        <end position="124"/>
    </location>
</feature>
<dbReference type="Pfam" id="PF00324">
    <property type="entry name" value="AA_permease"/>
    <property type="match status" value="1"/>
</dbReference>
<feature type="transmembrane region" description="Helical" evidence="5">
    <location>
        <begin position="135"/>
        <end position="168"/>
    </location>
</feature>
<dbReference type="GO" id="GO:0055064">
    <property type="term" value="P:chloride ion homeostasis"/>
    <property type="evidence" value="ECO:0007669"/>
    <property type="project" value="TreeGrafter"/>
</dbReference>
<keyword evidence="9" id="KW-1185">Reference proteome</keyword>
<evidence type="ECO:0000256" key="5">
    <source>
        <dbReference type="SAM" id="Phobius"/>
    </source>
</evidence>
<keyword evidence="2 5" id="KW-0812">Transmembrane</keyword>
<feature type="transmembrane region" description="Helical" evidence="5">
    <location>
        <begin position="39"/>
        <end position="62"/>
    </location>
</feature>
<dbReference type="PANTHER" id="PTHR11827:SF103">
    <property type="entry name" value="SODIUM CHLORIDE COTRANSPORTER 69, ISOFORM E"/>
    <property type="match status" value="1"/>
</dbReference>
<dbReference type="PANTHER" id="PTHR11827">
    <property type="entry name" value="SOLUTE CARRIER FAMILY 12, CATION COTRANSPORTERS"/>
    <property type="match status" value="1"/>
</dbReference>
<comment type="subcellular location">
    <subcellularLocation>
        <location evidence="1">Membrane</location>
        <topology evidence="1">Multi-pass membrane protein</topology>
    </subcellularLocation>
</comment>
<keyword evidence="3 5" id="KW-1133">Transmembrane helix</keyword>
<feature type="domain" description="SLC12A transporter C-terminal" evidence="7">
    <location>
        <begin position="219"/>
        <end position="310"/>
    </location>
</feature>
<evidence type="ECO:0000259" key="6">
    <source>
        <dbReference type="Pfam" id="PF00324"/>
    </source>
</evidence>
<dbReference type="Pfam" id="PF03522">
    <property type="entry name" value="SLC12"/>
    <property type="match status" value="3"/>
</dbReference>
<dbReference type="GO" id="GO:0016020">
    <property type="term" value="C:membrane"/>
    <property type="evidence" value="ECO:0007669"/>
    <property type="project" value="UniProtKB-SubCell"/>
</dbReference>
<comment type="caution">
    <text evidence="8">The sequence shown here is derived from an EMBL/GenBank/DDBJ whole genome shotgun (WGS) entry which is preliminary data.</text>
</comment>
<evidence type="ECO:0000256" key="1">
    <source>
        <dbReference type="ARBA" id="ARBA00004141"/>
    </source>
</evidence>
<dbReference type="InterPro" id="IPR018491">
    <property type="entry name" value="SLC12_C"/>
</dbReference>
<evidence type="ECO:0000256" key="4">
    <source>
        <dbReference type="ARBA" id="ARBA00023136"/>
    </source>
</evidence>
<organism evidence="8 9">
    <name type="scientific">Reticulomyxa filosa</name>
    <dbReference type="NCBI Taxonomy" id="46433"/>
    <lineage>
        <taxon>Eukaryota</taxon>
        <taxon>Sar</taxon>
        <taxon>Rhizaria</taxon>
        <taxon>Retaria</taxon>
        <taxon>Foraminifera</taxon>
        <taxon>Monothalamids</taxon>
        <taxon>Reticulomyxidae</taxon>
        <taxon>Reticulomyxa</taxon>
    </lineage>
</organism>
<dbReference type="GO" id="GO:0008511">
    <property type="term" value="F:sodium:potassium:chloride symporter activity"/>
    <property type="evidence" value="ECO:0007669"/>
    <property type="project" value="TreeGrafter"/>
</dbReference>